<reference evidence="2 3" key="1">
    <citation type="submission" date="2023-01" db="EMBL/GenBank/DDBJ databases">
        <authorList>
            <person name="Whitehead M."/>
        </authorList>
    </citation>
    <scope>NUCLEOTIDE SEQUENCE [LARGE SCALE GENOMIC DNA]</scope>
</reference>
<gene>
    <name evidence="2" type="ORF">MEUPH1_LOCUS25941</name>
</gene>
<evidence type="ECO:0000313" key="2">
    <source>
        <dbReference type="EMBL" id="CAI6372004.1"/>
    </source>
</evidence>
<dbReference type="InterPro" id="IPR040676">
    <property type="entry name" value="DUF5641"/>
</dbReference>
<dbReference type="Pfam" id="PF18701">
    <property type="entry name" value="DUF5641"/>
    <property type="match status" value="1"/>
</dbReference>
<comment type="caution">
    <text evidence="2">The sequence shown here is derived from an EMBL/GenBank/DDBJ whole genome shotgun (WGS) entry which is preliminary data.</text>
</comment>
<evidence type="ECO:0000259" key="1">
    <source>
        <dbReference type="Pfam" id="PF18701"/>
    </source>
</evidence>
<name>A0AAV0XTP7_9HEMI</name>
<dbReference type="EMBL" id="CARXXK010001017">
    <property type="protein sequence ID" value="CAI6372004.1"/>
    <property type="molecule type" value="Genomic_DNA"/>
</dbReference>
<accession>A0AAV0XTP7</accession>
<evidence type="ECO:0000313" key="3">
    <source>
        <dbReference type="Proteomes" id="UP001160148"/>
    </source>
</evidence>
<dbReference type="PANTHER" id="PTHR47331:SF2">
    <property type="match status" value="1"/>
</dbReference>
<keyword evidence="3" id="KW-1185">Reference proteome</keyword>
<dbReference type="PANTHER" id="PTHR47331">
    <property type="entry name" value="PHD-TYPE DOMAIN-CONTAINING PROTEIN"/>
    <property type="match status" value="1"/>
</dbReference>
<proteinExistence type="predicted"/>
<dbReference type="AlphaFoldDB" id="A0AAV0XTP7"/>
<dbReference type="Proteomes" id="UP001160148">
    <property type="component" value="Unassembled WGS sequence"/>
</dbReference>
<organism evidence="2 3">
    <name type="scientific">Macrosiphum euphorbiae</name>
    <name type="common">potato aphid</name>
    <dbReference type="NCBI Taxonomy" id="13131"/>
    <lineage>
        <taxon>Eukaryota</taxon>
        <taxon>Metazoa</taxon>
        <taxon>Ecdysozoa</taxon>
        <taxon>Arthropoda</taxon>
        <taxon>Hexapoda</taxon>
        <taxon>Insecta</taxon>
        <taxon>Pterygota</taxon>
        <taxon>Neoptera</taxon>
        <taxon>Paraneoptera</taxon>
        <taxon>Hemiptera</taxon>
        <taxon>Sternorrhyncha</taxon>
        <taxon>Aphidomorpha</taxon>
        <taxon>Aphidoidea</taxon>
        <taxon>Aphididae</taxon>
        <taxon>Macrosiphini</taxon>
        <taxon>Macrosiphum</taxon>
    </lineage>
</organism>
<feature type="domain" description="DUF5641" evidence="1">
    <location>
        <begin position="34"/>
        <end position="128"/>
    </location>
</feature>
<protein>
    <recommendedName>
        <fullName evidence="1">DUF5641 domain-containing protein</fullName>
    </recommendedName>
</protein>
<sequence>MAPLPRERVNIEFGGSLTLPAEPDSIGIPLNRVKRWDLDKMQAQSFWKRWSGEYLPQLHKRGCWLSKKDNVKVGSLAILKEDNTPSLKWKMVRITKDHPGDDGIVRVVTITNSDSREFQRPTSKITVLPSVKEEDDAA</sequence>